<feature type="transmembrane region" description="Helical" evidence="10">
    <location>
        <begin position="283"/>
        <end position="301"/>
    </location>
</feature>
<evidence type="ECO:0000313" key="12">
    <source>
        <dbReference type="EMBL" id="KZT62778.1"/>
    </source>
</evidence>
<feature type="transmembrane region" description="Helical" evidence="10">
    <location>
        <begin position="339"/>
        <end position="358"/>
    </location>
</feature>
<dbReference type="OrthoDB" id="2544694at2759"/>
<evidence type="ECO:0000256" key="2">
    <source>
        <dbReference type="ARBA" id="ARBA00010992"/>
    </source>
</evidence>
<dbReference type="Proteomes" id="UP000076842">
    <property type="component" value="Unassembled WGS sequence"/>
</dbReference>
<dbReference type="InterPro" id="IPR003663">
    <property type="entry name" value="Sugar/inositol_transpt"/>
</dbReference>
<feature type="region of interest" description="Disordered" evidence="9">
    <location>
        <begin position="494"/>
        <end position="516"/>
    </location>
</feature>
<dbReference type="PANTHER" id="PTHR48022:SF28">
    <property type="entry name" value="MAJOR FACILITATOR SUPERFAMILY (MFS) PROFILE DOMAIN-CONTAINING PROTEIN-RELATED"/>
    <property type="match status" value="1"/>
</dbReference>
<evidence type="ECO:0000256" key="7">
    <source>
        <dbReference type="ARBA" id="ARBA00049119"/>
    </source>
</evidence>
<dbReference type="Pfam" id="PF00083">
    <property type="entry name" value="Sugar_tr"/>
    <property type="match status" value="1"/>
</dbReference>
<dbReference type="PROSITE" id="PS00217">
    <property type="entry name" value="SUGAR_TRANSPORT_2"/>
    <property type="match status" value="1"/>
</dbReference>
<feature type="transmembrane region" description="Helical" evidence="10">
    <location>
        <begin position="364"/>
        <end position="390"/>
    </location>
</feature>
<proteinExistence type="inferred from homology"/>
<accession>A0A165K7D9</accession>
<sequence>MKPFSAPFGESFLRGNVLQAVVVVACSAGFYLFGYDQGIANALLSNADFFVQYPVMNDATKQGAILGLFVIGAMGGCIANSAIGNRLGRRPVLMAAALGTLLGAGLQSGSRNLGMFIVSRLINGFFVGVLTSIVPPYMGEVSRTNIRGLFVSLDLVLGSAGLMTAFWVSYGFRNTPGPMGWRMPLALQAMFVLITIVCIPFCPESPRWLMEAGRRDESLHVLTRLHGREYAEKAAAEIAEAIALEHATAVRSWWAIFQNNKQCFRYRTLLAVSVNSFQQFTGVNMATYYAGTIFMTALAMPPEKGQLALGGLGISGHVACIFGCFVMIEHLGRVRTMMLGAATQSIAMILLAGGIAHIDVPAGGYVGAVGLYLFIMAFSATWLPCGWLYGAEVTPLAIRLKAAALGNTLQYAFNFMIVQVTPIGITNIGYKYYIPFAISNAVLVPLLYFYFPEISQLSLEEIDELFSDGRVYMRHSPSEKIGHAHLDHALEAGKPVNAPEGSIEGEKSRGEFVEHQ</sequence>
<dbReference type="PROSITE" id="PS50850">
    <property type="entry name" value="MFS"/>
    <property type="match status" value="1"/>
</dbReference>
<dbReference type="InParanoid" id="A0A165K7D9"/>
<feature type="transmembrane region" description="Helical" evidence="10">
    <location>
        <begin position="307"/>
        <end position="327"/>
    </location>
</feature>
<keyword evidence="6 10" id="KW-0472">Membrane</keyword>
<organism evidence="12 13">
    <name type="scientific">Calocera cornea HHB12733</name>
    <dbReference type="NCBI Taxonomy" id="1353952"/>
    <lineage>
        <taxon>Eukaryota</taxon>
        <taxon>Fungi</taxon>
        <taxon>Dikarya</taxon>
        <taxon>Basidiomycota</taxon>
        <taxon>Agaricomycotina</taxon>
        <taxon>Dacrymycetes</taxon>
        <taxon>Dacrymycetales</taxon>
        <taxon>Dacrymycetaceae</taxon>
        <taxon>Calocera</taxon>
    </lineage>
</organism>
<evidence type="ECO:0000259" key="11">
    <source>
        <dbReference type="PROSITE" id="PS50850"/>
    </source>
</evidence>
<dbReference type="InterPro" id="IPR036259">
    <property type="entry name" value="MFS_trans_sf"/>
</dbReference>
<dbReference type="InterPro" id="IPR050360">
    <property type="entry name" value="MFS_Sugar_Transporters"/>
</dbReference>
<dbReference type="PRINTS" id="PR00171">
    <property type="entry name" value="SUGRTRNSPORT"/>
</dbReference>
<feature type="transmembrane region" description="Helical" evidence="10">
    <location>
        <begin position="181"/>
        <end position="202"/>
    </location>
</feature>
<dbReference type="InterPro" id="IPR005828">
    <property type="entry name" value="MFS_sugar_transport-like"/>
</dbReference>
<protein>
    <submittedName>
        <fullName evidence="12">General substrate transporter</fullName>
    </submittedName>
</protein>
<dbReference type="SUPFAM" id="SSF103473">
    <property type="entry name" value="MFS general substrate transporter"/>
    <property type="match status" value="1"/>
</dbReference>
<keyword evidence="5 10" id="KW-1133">Transmembrane helix</keyword>
<evidence type="ECO:0000256" key="4">
    <source>
        <dbReference type="ARBA" id="ARBA00022692"/>
    </source>
</evidence>
<feature type="transmembrane region" description="Helical" evidence="10">
    <location>
        <begin position="92"/>
        <end position="109"/>
    </location>
</feature>
<keyword evidence="4 10" id="KW-0812">Transmembrane</keyword>
<dbReference type="Gene3D" id="1.20.1250.20">
    <property type="entry name" value="MFS general substrate transporter like domains"/>
    <property type="match status" value="1"/>
</dbReference>
<name>A0A165K7D9_9BASI</name>
<evidence type="ECO:0000256" key="1">
    <source>
        <dbReference type="ARBA" id="ARBA00004141"/>
    </source>
</evidence>
<gene>
    <name evidence="12" type="ORF">CALCODRAFT_552301</name>
</gene>
<feature type="transmembrane region" description="Helical" evidence="10">
    <location>
        <begin position="432"/>
        <end position="451"/>
    </location>
</feature>
<evidence type="ECO:0000256" key="9">
    <source>
        <dbReference type="SAM" id="MobiDB-lite"/>
    </source>
</evidence>
<keyword evidence="3 8" id="KW-0813">Transport</keyword>
<dbReference type="InterPro" id="IPR020846">
    <property type="entry name" value="MFS_dom"/>
</dbReference>
<dbReference type="EMBL" id="KV423914">
    <property type="protein sequence ID" value="KZT62778.1"/>
    <property type="molecule type" value="Genomic_DNA"/>
</dbReference>
<comment type="subcellular location">
    <subcellularLocation>
        <location evidence="1">Membrane</location>
        <topology evidence="1">Multi-pass membrane protein</topology>
    </subcellularLocation>
</comment>
<dbReference type="PROSITE" id="PS51257">
    <property type="entry name" value="PROKAR_LIPOPROTEIN"/>
    <property type="match status" value="1"/>
</dbReference>
<feature type="domain" description="Major facilitator superfamily (MFS) profile" evidence="11">
    <location>
        <begin position="22"/>
        <end position="455"/>
    </location>
</feature>
<feature type="compositionally biased region" description="Basic and acidic residues" evidence="9">
    <location>
        <begin position="504"/>
        <end position="516"/>
    </location>
</feature>
<dbReference type="AlphaFoldDB" id="A0A165K7D9"/>
<feature type="transmembrane region" description="Helical" evidence="10">
    <location>
        <begin position="149"/>
        <end position="169"/>
    </location>
</feature>
<reference evidence="12 13" key="1">
    <citation type="journal article" date="2016" name="Mol. Biol. Evol.">
        <title>Comparative Genomics of Early-Diverging Mushroom-Forming Fungi Provides Insights into the Origins of Lignocellulose Decay Capabilities.</title>
        <authorList>
            <person name="Nagy L.G."/>
            <person name="Riley R."/>
            <person name="Tritt A."/>
            <person name="Adam C."/>
            <person name="Daum C."/>
            <person name="Floudas D."/>
            <person name="Sun H."/>
            <person name="Yadav J.S."/>
            <person name="Pangilinan J."/>
            <person name="Larsson K.H."/>
            <person name="Matsuura K."/>
            <person name="Barry K."/>
            <person name="Labutti K."/>
            <person name="Kuo R."/>
            <person name="Ohm R.A."/>
            <person name="Bhattacharya S.S."/>
            <person name="Shirouzu T."/>
            <person name="Yoshinaga Y."/>
            <person name="Martin F.M."/>
            <person name="Grigoriev I.V."/>
            <person name="Hibbett D.S."/>
        </authorList>
    </citation>
    <scope>NUCLEOTIDE SEQUENCE [LARGE SCALE GENOMIC DNA]</scope>
    <source>
        <strain evidence="12 13">HHB12733</strain>
    </source>
</reference>
<evidence type="ECO:0000256" key="5">
    <source>
        <dbReference type="ARBA" id="ARBA00022989"/>
    </source>
</evidence>
<feature type="transmembrane region" description="Helical" evidence="10">
    <location>
        <begin position="115"/>
        <end position="137"/>
    </location>
</feature>
<comment type="catalytic activity">
    <reaction evidence="7">
        <text>myo-inositol(out) + H(+)(out) = myo-inositol(in) + H(+)(in)</text>
        <dbReference type="Rhea" id="RHEA:60364"/>
        <dbReference type="ChEBI" id="CHEBI:15378"/>
        <dbReference type="ChEBI" id="CHEBI:17268"/>
    </reaction>
</comment>
<evidence type="ECO:0000256" key="8">
    <source>
        <dbReference type="RuleBase" id="RU003346"/>
    </source>
</evidence>
<dbReference type="GO" id="GO:0005351">
    <property type="term" value="F:carbohydrate:proton symporter activity"/>
    <property type="evidence" value="ECO:0007669"/>
    <property type="project" value="TreeGrafter"/>
</dbReference>
<evidence type="ECO:0000256" key="6">
    <source>
        <dbReference type="ARBA" id="ARBA00023136"/>
    </source>
</evidence>
<dbReference type="GO" id="GO:0016020">
    <property type="term" value="C:membrane"/>
    <property type="evidence" value="ECO:0007669"/>
    <property type="project" value="UniProtKB-SubCell"/>
</dbReference>
<feature type="transmembrane region" description="Helical" evidence="10">
    <location>
        <begin position="63"/>
        <end position="83"/>
    </location>
</feature>
<dbReference type="InterPro" id="IPR005829">
    <property type="entry name" value="Sugar_transporter_CS"/>
</dbReference>
<comment type="similarity">
    <text evidence="2 8">Belongs to the major facilitator superfamily. Sugar transporter (TC 2.A.1.1) family.</text>
</comment>
<evidence type="ECO:0000256" key="10">
    <source>
        <dbReference type="SAM" id="Phobius"/>
    </source>
</evidence>
<evidence type="ECO:0000256" key="3">
    <source>
        <dbReference type="ARBA" id="ARBA00022448"/>
    </source>
</evidence>
<dbReference type="PANTHER" id="PTHR48022">
    <property type="entry name" value="PLASTIDIC GLUCOSE TRANSPORTER 4"/>
    <property type="match status" value="1"/>
</dbReference>
<evidence type="ECO:0000313" key="13">
    <source>
        <dbReference type="Proteomes" id="UP000076842"/>
    </source>
</evidence>
<feature type="transmembrane region" description="Helical" evidence="10">
    <location>
        <begin position="12"/>
        <end position="33"/>
    </location>
</feature>
<keyword evidence="13" id="KW-1185">Reference proteome</keyword>
<dbReference type="NCBIfam" id="TIGR00879">
    <property type="entry name" value="SP"/>
    <property type="match status" value="1"/>
</dbReference>